<keyword evidence="2" id="KW-1185">Reference proteome</keyword>
<evidence type="ECO:0008006" key="3">
    <source>
        <dbReference type="Google" id="ProtNLM"/>
    </source>
</evidence>
<organism evidence="1 2">
    <name type="scientific">Algoriphagus iocasae</name>
    <dbReference type="NCBI Taxonomy" id="1836499"/>
    <lineage>
        <taxon>Bacteria</taxon>
        <taxon>Pseudomonadati</taxon>
        <taxon>Bacteroidota</taxon>
        <taxon>Cytophagia</taxon>
        <taxon>Cytophagales</taxon>
        <taxon>Cyclobacteriaceae</taxon>
        <taxon>Algoriphagus</taxon>
    </lineage>
</organism>
<dbReference type="Pfam" id="PF17170">
    <property type="entry name" value="DUF5128"/>
    <property type="match status" value="1"/>
</dbReference>
<proteinExistence type="predicted"/>
<protein>
    <recommendedName>
        <fullName evidence="3">6-bladed beta-propeller</fullName>
    </recommendedName>
</protein>
<comment type="caution">
    <text evidence="1">The sequence shown here is derived from an EMBL/GenBank/DDBJ whole genome shotgun (WGS) entry which is preliminary data.</text>
</comment>
<dbReference type="Gene3D" id="2.120.10.30">
    <property type="entry name" value="TolB, C-terminal domain"/>
    <property type="match status" value="1"/>
</dbReference>
<sequence>MNINAPFIFLLLLSLIISCDSPNDGIGIGKGDPAMGEAEKLQVVSIDMDVSRKAKLSEYFSEINYTLLDYSDDEPIVNAYNMDFAQDKIYVESRETAKVFVFDKNGKVLNILGKNGDGPGEFRLIDDISVSGDTVRVRVGHANKYVLLNHQGDLLGEEKLDYRGVLYEDPKFSLYHIQDGVSEERWTYLRKDKIKNNAVGYLPIRKGFERFYAFGELNGFIIDPINGEIFFAEHYDYLVQNFDKEGFLKKTIRFDFGKNNWDLKSRLELARSGQERQDYLSENQVVQSIGDFFPFQDVFFMSFRMKMKNYWVFMDKSFENLNVINDWENDLDLMKLDYWTWTKTEDEIIYQKSSRGFFNDYKAAFNGKSVVMRPGDVHHFFEENREKLQEEKIVLISLKLK</sequence>
<name>A0A841MNG3_9BACT</name>
<dbReference type="InterPro" id="IPR011042">
    <property type="entry name" value="6-blade_b-propeller_TolB-like"/>
</dbReference>
<evidence type="ECO:0000313" key="1">
    <source>
        <dbReference type="EMBL" id="MBB6327049.1"/>
    </source>
</evidence>
<reference evidence="1 2" key="1">
    <citation type="submission" date="2020-08" db="EMBL/GenBank/DDBJ databases">
        <title>Genomic Encyclopedia of Type Strains, Phase IV (KMG-IV): sequencing the most valuable type-strain genomes for metagenomic binning, comparative biology and taxonomic classification.</title>
        <authorList>
            <person name="Goeker M."/>
        </authorList>
    </citation>
    <scope>NUCLEOTIDE SEQUENCE [LARGE SCALE GENOMIC DNA]</scope>
    <source>
        <strain evidence="1 2">DSM 102044</strain>
    </source>
</reference>
<dbReference type="AlphaFoldDB" id="A0A841MNG3"/>
<dbReference type="EMBL" id="JACIJO010000002">
    <property type="protein sequence ID" value="MBB6327049.1"/>
    <property type="molecule type" value="Genomic_DNA"/>
</dbReference>
<accession>A0A841MNG3</accession>
<dbReference type="RefSeq" id="WP_184495639.1">
    <property type="nucleotide sequence ID" value="NZ_JACIJO010000002.1"/>
</dbReference>
<evidence type="ECO:0000313" key="2">
    <source>
        <dbReference type="Proteomes" id="UP000588604"/>
    </source>
</evidence>
<dbReference type="Proteomes" id="UP000588604">
    <property type="component" value="Unassembled WGS sequence"/>
</dbReference>
<gene>
    <name evidence="1" type="ORF">FHS59_002677</name>
</gene>